<dbReference type="GeneID" id="114861858"/>
<gene>
    <name evidence="5" type="primary">LOC114861858</name>
</gene>
<dbReference type="InParanoid" id="A0A6P7NCJ6"/>
<keyword evidence="1" id="KW-0812">Transmembrane</keyword>
<feature type="chain" id="PRO_5028448012" evidence="2">
    <location>
        <begin position="35"/>
        <end position="248"/>
    </location>
</feature>
<name>A0A6P7NCJ6_BETSP</name>
<dbReference type="OrthoDB" id="8529748at2759"/>
<dbReference type="PROSITE" id="PS50835">
    <property type="entry name" value="IG_LIKE"/>
    <property type="match status" value="1"/>
</dbReference>
<keyword evidence="1" id="KW-1133">Transmembrane helix</keyword>
<dbReference type="Proteomes" id="UP000515150">
    <property type="component" value="Chromosome 9"/>
</dbReference>
<dbReference type="InterPro" id="IPR036179">
    <property type="entry name" value="Ig-like_dom_sf"/>
</dbReference>
<organism evidence="4 5">
    <name type="scientific">Betta splendens</name>
    <name type="common">Siamese fighting fish</name>
    <dbReference type="NCBI Taxonomy" id="158456"/>
    <lineage>
        <taxon>Eukaryota</taxon>
        <taxon>Metazoa</taxon>
        <taxon>Chordata</taxon>
        <taxon>Craniata</taxon>
        <taxon>Vertebrata</taxon>
        <taxon>Euteleostomi</taxon>
        <taxon>Actinopterygii</taxon>
        <taxon>Neopterygii</taxon>
        <taxon>Teleostei</taxon>
        <taxon>Neoteleostei</taxon>
        <taxon>Acanthomorphata</taxon>
        <taxon>Anabantaria</taxon>
        <taxon>Anabantiformes</taxon>
        <taxon>Anabantoidei</taxon>
        <taxon>Osphronemidae</taxon>
        <taxon>Betta</taxon>
    </lineage>
</organism>
<dbReference type="SUPFAM" id="SSF48726">
    <property type="entry name" value="Immunoglobulin"/>
    <property type="match status" value="1"/>
</dbReference>
<evidence type="ECO:0000259" key="3">
    <source>
        <dbReference type="PROSITE" id="PS50835"/>
    </source>
</evidence>
<evidence type="ECO:0000313" key="5">
    <source>
        <dbReference type="RefSeq" id="XP_029017352.1"/>
    </source>
</evidence>
<dbReference type="AlphaFoldDB" id="A0A6P7NCJ6"/>
<keyword evidence="2" id="KW-0732">Signal</keyword>
<keyword evidence="1" id="KW-0472">Membrane</keyword>
<reference evidence="5" key="1">
    <citation type="submission" date="2025-08" db="UniProtKB">
        <authorList>
            <consortium name="RefSeq"/>
        </authorList>
    </citation>
    <scope>IDENTIFICATION</scope>
</reference>
<dbReference type="KEGG" id="bspl:114861858"/>
<feature type="domain" description="Ig-like" evidence="3">
    <location>
        <begin position="130"/>
        <end position="211"/>
    </location>
</feature>
<dbReference type="InterPro" id="IPR007110">
    <property type="entry name" value="Ig-like_dom"/>
</dbReference>
<evidence type="ECO:0000256" key="2">
    <source>
        <dbReference type="SAM" id="SignalP"/>
    </source>
</evidence>
<sequence>MHNTNKPGQIGGSSKLRRLRLLLFLAGLQPLLSAGEKPELYSHSHKLQVFLLGPDYVTVSVPASVVCFGTCSKCTYQMSLEGGDAKGRENVLDFRLDRWAENVTATCTATDDITAANATATKRFQVLVGPANVSITGPDVTNASNSYTYTCHAHCRPSCTYAWRTDNGAWIGGYGNVVSVTPKKTTDHVALTCKATNNVSGMFVSATEKVTVARLNSGPSTRPEGTPAVLLLLLLLLAAFVASAAPVF</sequence>
<accession>A0A6P7NCJ6</accession>
<dbReference type="Gene3D" id="2.60.40.10">
    <property type="entry name" value="Immunoglobulins"/>
    <property type="match status" value="1"/>
</dbReference>
<dbReference type="RefSeq" id="XP_029017352.1">
    <property type="nucleotide sequence ID" value="XM_029161519.3"/>
</dbReference>
<evidence type="ECO:0000313" key="4">
    <source>
        <dbReference type="Proteomes" id="UP000515150"/>
    </source>
</evidence>
<protein>
    <submittedName>
        <fullName evidence="5">Uncharacterized protein LOC114861858</fullName>
    </submittedName>
</protein>
<proteinExistence type="predicted"/>
<dbReference type="InterPro" id="IPR013783">
    <property type="entry name" value="Ig-like_fold"/>
</dbReference>
<feature type="signal peptide" evidence="2">
    <location>
        <begin position="1"/>
        <end position="34"/>
    </location>
</feature>
<keyword evidence="4" id="KW-1185">Reference proteome</keyword>
<evidence type="ECO:0000256" key="1">
    <source>
        <dbReference type="SAM" id="Phobius"/>
    </source>
</evidence>
<feature type="transmembrane region" description="Helical" evidence="1">
    <location>
        <begin position="228"/>
        <end position="247"/>
    </location>
</feature>